<dbReference type="OrthoDB" id="275783at2759"/>
<dbReference type="GO" id="GO:0051213">
    <property type="term" value="F:dioxygenase activity"/>
    <property type="evidence" value="ECO:0007669"/>
    <property type="project" value="UniProtKB-KW"/>
</dbReference>
<dbReference type="EC" id="3.1.1.96" evidence="2 5"/>
<keyword evidence="8" id="KW-1185">Reference proteome</keyword>
<dbReference type="Pfam" id="PF02580">
    <property type="entry name" value="Tyr_Deacylase"/>
    <property type="match status" value="1"/>
</dbReference>
<keyword evidence="7" id="KW-0560">Oxidoreductase</keyword>
<keyword evidence="7" id="KW-0223">Dioxygenase</keyword>
<evidence type="ECO:0000256" key="3">
    <source>
        <dbReference type="ARBA" id="ARBA00047676"/>
    </source>
</evidence>
<dbReference type="InterPro" id="IPR023509">
    <property type="entry name" value="DTD-like_sf"/>
</dbReference>
<dbReference type="AlphaFoldDB" id="A0A2P6MZP1"/>
<organism evidence="7 8">
    <name type="scientific">Planoprotostelium fungivorum</name>
    <dbReference type="NCBI Taxonomy" id="1890364"/>
    <lineage>
        <taxon>Eukaryota</taxon>
        <taxon>Amoebozoa</taxon>
        <taxon>Evosea</taxon>
        <taxon>Variosea</taxon>
        <taxon>Cavosteliida</taxon>
        <taxon>Cavosteliaceae</taxon>
        <taxon>Planoprotostelium</taxon>
    </lineage>
</organism>
<keyword evidence="5" id="KW-0694">RNA-binding</keyword>
<comment type="catalytic activity">
    <reaction evidence="4">
        <text>a D-aminoacyl-tRNA + H2O = a tRNA + a D-alpha-amino acid + H(+)</text>
        <dbReference type="Rhea" id="RHEA:13953"/>
        <dbReference type="Rhea" id="RHEA-COMP:10123"/>
        <dbReference type="Rhea" id="RHEA-COMP:10124"/>
        <dbReference type="ChEBI" id="CHEBI:15377"/>
        <dbReference type="ChEBI" id="CHEBI:15378"/>
        <dbReference type="ChEBI" id="CHEBI:59871"/>
        <dbReference type="ChEBI" id="CHEBI:78442"/>
        <dbReference type="ChEBI" id="CHEBI:79333"/>
        <dbReference type="EC" id="3.1.1.96"/>
    </reaction>
</comment>
<accession>A0A2P6MZP1</accession>
<dbReference type="Proteomes" id="UP000241769">
    <property type="component" value="Unassembled WGS sequence"/>
</dbReference>
<dbReference type="InterPro" id="IPR003732">
    <property type="entry name" value="Daa-tRNA_deacyls_DTD"/>
</dbReference>
<dbReference type="GO" id="GO:0106026">
    <property type="term" value="F:Gly-tRNA(Ala) deacylase activity"/>
    <property type="evidence" value="ECO:0007669"/>
    <property type="project" value="RHEA"/>
</dbReference>
<keyword evidence="5" id="KW-0378">Hydrolase</keyword>
<comment type="caution">
    <text evidence="7">The sequence shown here is derived from an EMBL/GenBank/DDBJ whole genome shotgun (WGS) entry which is preliminary data.</text>
</comment>
<dbReference type="GO" id="GO:0005737">
    <property type="term" value="C:cytoplasm"/>
    <property type="evidence" value="ECO:0007669"/>
    <property type="project" value="UniProtKB-SubCell"/>
</dbReference>
<name>A0A2P6MZP1_9EUKA</name>
<comment type="similarity">
    <text evidence="1 5">Belongs to the DTD family.</text>
</comment>
<evidence type="ECO:0000256" key="1">
    <source>
        <dbReference type="ARBA" id="ARBA00009673"/>
    </source>
</evidence>
<sequence>MRAIIQRVTSASVTVNGNVVSKIGKGSLVLLGITKGDQAKDVDFIVRKILNTRLWPDASGKGWATSLLSNKYEVLVVSQFTLYATLKGNKPDFHAALKPDEANTIYLEVLNRLAKDLSVDHVKALVNDGPVTIQIESKVTEKEEPSKEWPVQFQQWIKPVVCVALPASSLCKTQNHLLWTLFSGSQEWVTSARKTNTYKPGRSEMQHTKTRTVIEVFPTEEEKATGRFQSHNAQKVLQGMNADGIVILRDIIDPAHLDRLNEVMVAEIPEMLKTAHFNFNVRNIQHAPPLTPELTFEDIYANPLICHAATLYLGPQPKCNFISGNTALPKGHQRQPVHCDLNFDYPSFPFYAVCYIPLIDSTPEVGGTEFWPGTHVTTVADQRNPDLYAIREELLTFSGPQQPVVPKGSVVFRDMRLWHAGMPNPSDLNRCMLGMAFCSQYYRTRSVLSVPDTVYDKMTEGLKKNGIEPLFKKITEEEYINGKNAYSFTFEQDKEAGPPPPQDKDKIAQMQKMM</sequence>
<protein>
    <recommendedName>
        <fullName evidence="2 5">D-aminoacyl-tRNA deacylase</fullName>
        <ecNumber evidence="2 5">3.1.1.96</ecNumber>
    </recommendedName>
</protein>
<feature type="compositionally biased region" description="Basic and acidic residues" evidence="6">
    <location>
        <begin position="491"/>
        <end position="507"/>
    </location>
</feature>
<dbReference type="Gene3D" id="2.60.120.620">
    <property type="entry name" value="q2cbj1_9rhob like domain"/>
    <property type="match status" value="1"/>
</dbReference>
<dbReference type="STRING" id="1890364.A0A2P6MZP1"/>
<evidence type="ECO:0000256" key="5">
    <source>
        <dbReference type="RuleBase" id="RU003470"/>
    </source>
</evidence>
<dbReference type="GO" id="GO:0051500">
    <property type="term" value="F:D-tyrosyl-tRNA(Tyr) deacylase activity"/>
    <property type="evidence" value="ECO:0007669"/>
    <property type="project" value="TreeGrafter"/>
</dbReference>
<evidence type="ECO:0000256" key="6">
    <source>
        <dbReference type="SAM" id="MobiDB-lite"/>
    </source>
</evidence>
<comment type="subcellular location">
    <subcellularLocation>
        <location evidence="5">Cytoplasm</location>
    </subcellularLocation>
</comment>
<dbReference type="SUPFAM" id="SSF69500">
    <property type="entry name" value="DTD-like"/>
    <property type="match status" value="1"/>
</dbReference>
<dbReference type="Gene3D" id="3.50.80.10">
    <property type="entry name" value="D-tyrosyl-tRNA(Tyr) deacylase"/>
    <property type="match status" value="1"/>
</dbReference>
<dbReference type="InterPro" id="IPR008775">
    <property type="entry name" value="Phytyl_CoA_dOase-like"/>
</dbReference>
<proteinExistence type="inferred from homology"/>
<gene>
    <name evidence="7" type="ORF">PROFUN_14520</name>
</gene>
<dbReference type="EMBL" id="MDYQ01000276">
    <property type="protein sequence ID" value="PRP77179.1"/>
    <property type="molecule type" value="Genomic_DNA"/>
</dbReference>
<dbReference type="GO" id="GO:0000049">
    <property type="term" value="F:tRNA binding"/>
    <property type="evidence" value="ECO:0007669"/>
    <property type="project" value="UniProtKB-KW"/>
</dbReference>
<dbReference type="InParanoid" id="A0A2P6MZP1"/>
<evidence type="ECO:0000313" key="7">
    <source>
        <dbReference type="EMBL" id="PRP77179.1"/>
    </source>
</evidence>
<keyword evidence="5" id="KW-0963">Cytoplasm</keyword>
<dbReference type="PANTHER" id="PTHR10472:SF5">
    <property type="entry name" value="D-AMINOACYL-TRNA DEACYLASE 1"/>
    <property type="match status" value="1"/>
</dbReference>
<evidence type="ECO:0000313" key="8">
    <source>
        <dbReference type="Proteomes" id="UP000241769"/>
    </source>
</evidence>
<keyword evidence="5" id="KW-0820">tRNA-binding</keyword>
<dbReference type="SUPFAM" id="SSF51197">
    <property type="entry name" value="Clavaminate synthase-like"/>
    <property type="match status" value="1"/>
</dbReference>
<dbReference type="PANTHER" id="PTHR10472">
    <property type="entry name" value="D-TYROSYL-TRNA TYR DEACYLASE"/>
    <property type="match status" value="1"/>
</dbReference>
<dbReference type="FunFam" id="3.50.80.10:FF:000001">
    <property type="entry name" value="D-aminoacyl-tRNA deacylase"/>
    <property type="match status" value="1"/>
</dbReference>
<comment type="catalytic activity">
    <reaction evidence="3">
        <text>glycyl-tRNA(Ala) + H2O = tRNA(Ala) + glycine + H(+)</text>
        <dbReference type="Rhea" id="RHEA:53744"/>
        <dbReference type="Rhea" id="RHEA-COMP:9657"/>
        <dbReference type="Rhea" id="RHEA-COMP:13640"/>
        <dbReference type="ChEBI" id="CHEBI:15377"/>
        <dbReference type="ChEBI" id="CHEBI:15378"/>
        <dbReference type="ChEBI" id="CHEBI:57305"/>
        <dbReference type="ChEBI" id="CHEBI:78442"/>
        <dbReference type="ChEBI" id="CHEBI:78522"/>
        <dbReference type="EC" id="3.1.1.96"/>
    </reaction>
</comment>
<feature type="region of interest" description="Disordered" evidence="6">
    <location>
        <begin position="491"/>
        <end position="514"/>
    </location>
</feature>
<dbReference type="Pfam" id="PF05721">
    <property type="entry name" value="PhyH"/>
    <property type="match status" value="1"/>
</dbReference>
<evidence type="ECO:0000256" key="4">
    <source>
        <dbReference type="ARBA" id="ARBA00048018"/>
    </source>
</evidence>
<evidence type="ECO:0000256" key="2">
    <source>
        <dbReference type="ARBA" id="ARBA00013056"/>
    </source>
</evidence>
<reference evidence="7 8" key="1">
    <citation type="journal article" date="2018" name="Genome Biol. Evol.">
        <title>Multiple Roots of Fruiting Body Formation in Amoebozoa.</title>
        <authorList>
            <person name="Hillmann F."/>
            <person name="Forbes G."/>
            <person name="Novohradska S."/>
            <person name="Ferling I."/>
            <person name="Riege K."/>
            <person name="Groth M."/>
            <person name="Westermann M."/>
            <person name="Marz M."/>
            <person name="Spaller T."/>
            <person name="Winckler T."/>
            <person name="Schaap P."/>
            <person name="Glockner G."/>
        </authorList>
    </citation>
    <scope>NUCLEOTIDE SEQUENCE [LARGE SCALE GENOMIC DNA]</scope>
    <source>
        <strain evidence="7 8">Jena</strain>
    </source>
</reference>
<dbReference type="NCBIfam" id="TIGR00256">
    <property type="entry name" value="D-aminoacyl-tRNA deacylase"/>
    <property type="match status" value="1"/>
</dbReference>